<organism evidence="2 3">
    <name type="scientific">Parasponia andersonii</name>
    <name type="common">Sponia andersonii</name>
    <dbReference type="NCBI Taxonomy" id="3476"/>
    <lineage>
        <taxon>Eukaryota</taxon>
        <taxon>Viridiplantae</taxon>
        <taxon>Streptophyta</taxon>
        <taxon>Embryophyta</taxon>
        <taxon>Tracheophyta</taxon>
        <taxon>Spermatophyta</taxon>
        <taxon>Magnoliopsida</taxon>
        <taxon>eudicotyledons</taxon>
        <taxon>Gunneridae</taxon>
        <taxon>Pentapetalae</taxon>
        <taxon>rosids</taxon>
        <taxon>fabids</taxon>
        <taxon>Rosales</taxon>
        <taxon>Cannabaceae</taxon>
        <taxon>Parasponia</taxon>
    </lineage>
</organism>
<evidence type="ECO:0000256" key="1">
    <source>
        <dbReference type="SAM" id="MobiDB-lite"/>
    </source>
</evidence>
<accession>A0A2P5CR63</accession>
<sequence>MLTPTVEFARSLANPLRSSLRHRPTHPRPNMAHHPLLHPIPSCHIITQPPLPPPPRHAPSLTRPLQLLRGPHIIAHRPTQTQR</sequence>
<dbReference type="EMBL" id="JXTB01000104">
    <property type="protein sequence ID" value="PON63502.1"/>
    <property type="molecule type" value="Genomic_DNA"/>
</dbReference>
<comment type="caution">
    <text evidence="2">The sequence shown here is derived from an EMBL/GenBank/DDBJ whole genome shotgun (WGS) entry which is preliminary data.</text>
</comment>
<protein>
    <submittedName>
        <fullName evidence="2">Uncharacterized protein</fullName>
    </submittedName>
</protein>
<name>A0A2P5CR63_PARAD</name>
<keyword evidence="3" id="KW-1185">Reference proteome</keyword>
<dbReference type="Proteomes" id="UP000237105">
    <property type="component" value="Unassembled WGS sequence"/>
</dbReference>
<dbReference type="AlphaFoldDB" id="A0A2P5CR63"/>
<reference evidence="3" key="1">
    <citation type="submission" date="2016-06" db="EMBL/GenBank/DDBJ databases">
        <title>Parallel loss of symbiosis genes in relatives of nitrogen-fixing non-legume Parasponia.</title>
        <authorList>
            <person name="Van Velzen R."/>
            <person name="Holmer R."/>
            <person name="Bu F."/>
            <person name="Rutten L."/>
            <person name="Van Zeijl A."/>
            <person name="Liu W."/>
            <person name="Santuari L."/>
            <person name="Cao Q."/>
            <person name="Sharma T."/>
            <person name="Shen D."/>
            <person name="Roswanjaya Y."/>
            <person name="Wardhani T."/>
            <person name="Kalhor M.S."/>
            <person name="Jansen J."/>
            <person name="Van den Hoogen J."/>
            <person name="Gungor B."/>
            <person name="Hartog M."/>
            <person name="Hontelez J."/>
            <person name="Verver J."/>
            <person name="Yang W.-C."/>
            <person name="Schijlen E."/>
            <person name="Repin R."/>
            <person name="Schilthuizen M."/>
            <person name="Schranz E."/>
            <person name="Heidstra R."/>
            <person name="Miyata K."/>
            <person name="Fedorova E."/>
            <person name="Kohlen W."/>
            <person name="Bisseling T."/>
            <person name="Smit S."/>
            <person name="Geurts R."/>
        </authorList>
    </citation>
    <scope>NUCLEOTIDE SEQUENCE [LARGE SCALE GENOMIC DNA]</scope>
    <source>
        <strain evidence="3">cv. WU1-14</strain>
    </source>
</reference>
<evidence type="ECO:0000313" key="2">
    <source>
        <dbReference type="EMBL" id="PON63502.1"/>
    </source>
</evidence>
<gene>
    <name evidence="2" type="ORF">PanWU01x14_131660</name>
</gene>
<feature type="region of interest" description="Disordered" evidence="1">
    <location>
        <begin position="1"/>
        <end position="83"/>
    </location>
</feature>
<evidence type="ECO:0000313" key="3">
    <source>
        <dbReference type="Proteomes" id="UP000237105"/>
    </source>
</evidence>
<proteinExistence type="predicted"/>